<evidence type="ECO:0000313" key="1">
    <source>
        <dbReference type="EMBL" id="GGG88546.1"/>
    </source>
</evidence>
<dbReference type="Proteomes" id="UP000633278">
    <property type="component" value="Unassembled WGS sequence"/>
</dbReference>
<name>A0A917HRX9_9FLAO</name>
<reference evidence="1" key="1">
    <citation type="journal article" date="2014" name="Int. J. Syst. Evol. Microbiol.">
        <title>Complete genome sequence of Corynebacterium casei LMG S-19264T (=DSM 44701T), isolated from a smear-ripened cheese.</title>
        <authorList>
            <consortium name="US DOE Joint Genome Institute (JGI-PGF)"/>
            <person name="Walter F."/>
            <person name="Albersmeier A."/>
            <person name="Kalinowski J."/>
            <person name="Ruckert C."/>
        </authorList>
    </citation>
    <scope>NUCLEOTIDE SEQUENCE</scope>
    <source>
        <strain evidence="1">CGMCC 1.15763</strain>
    </source>
</reference>
<keyword evidence="2" id="KW-1185">Reference proteome</keyword>
<accession>A0A917HRX9</accession>
<sequence length="140" mass="16438">MKRNTVLPKLVIYKNEQHLYRHTFKLLKFLFPSATITENTIAFQDSKHKGISISVSSGSLYPFLSESFRKEHPTFFKNGFIKFEKTNTPFQWTGSTGKGYMSPWDRDTFEDTEMGMEQKAYYFIVIIQVLLHYLTTEESL</sequence>
<dbReference type="AlphaFoldDB" id="A0A917HRX9"/>
<evidence type="ECO:0000313" key="2">
    <source>
        <dbReference type="Proteomes" id="UP000633278"/>
    </source>
</evidence>
<proteinExistence type="predicted"/>
<gene>
    <name evidence="1" type="ORF">GCM10011416_01000</name>
</gene>
<comment type="caution">
    <text evidence="1">The sequence shown here is derived from an EMBL/GenBank/DDBJ whole genome shotgun (WGS) entry which is preliminary data.</text>
</comment>
<protein>
    <submittedName>
        <fullName evidence="1">Uncharacterized protein</fullName>
    </submittedName>
</protein>
<organism evidence="1 2">
    <name type="scientific">Polaribacter pacificus</name>
    <dbReference type="NCBI Taxonomy" id="1775173"/>
    <lineage>
        <taxon>Bacteria</taxon>
        <taxon>Pseudomonadati</taxon>
        <taxon>Bacteroidota</taxon>
        <taxon>Flavobacteriia</taxon>
        <taxon>Flavobacteriales</taxon>
        <taxon>Flavobacteriaceae</taxon>
    </lineage>
</organism>
<reference evidence="1" key="2">
    <citation type="submission" date="2020-09" db="EMBL/GenBank/DDBJ databases">
        <authorList>
            <person name="Sun Q."/>
            <person name="Zhou Y."/>
        </authorList>
    </citation>
    <scope>NUCLEOTIDE SEQUENCE</scope>
    <source>
        <strain evidence="1">CGMCC 1.15763</strain>
    </source>
</reference>
<dbReference type="EMBL" id="BMJW01000001">
    <property type="protein sequence ID" value="GGG88546.1"/>
    <property type="molecule type" value="Genomic_DNA"/>
</dbReference>
<dbReference type="RefSeq" id="WP_188597313.1">
    <property type="nucleotide sequence ID" value="NZ_BMJW01000001.1"/>
</dbReference>